<dbReference type="InterPro" id="IPR027417">
    <property type="entry name" value="P-loop_NTPase"/>
</dbReference>
<feature type="domain" description="Terminase large subunit gp17-like C-terminal" evidence="2">
    <location>
        <begin position="271"/>
        <end position="418"/>
    </location>
</feature>
<evidence type="ECO:0000256" key="1">
    <source>
        <dbReference type="ARBA" id="ARBA00022612"/>
    </source>
</evidence>
<protein>
    <submittedName>
        <fullName evidence="3">Putative terminase</fullName>
    </submittedName>
</protein>
<dbReference type="Pfam" id="PF03237">
    <property type="entry name" value="Terminase_6N"/>
    <property type="match status" value="1"/>
</dbReference>
<reference evidence="3" key="1">
    <citation type="submission" date="2020-03" db="EMBL/GenBank/DDBJ databases">
        <title>The deep terrestrial virosphere.</title>
        <authorList>
            <person name="Holmfeldt K."/>
            <person name="Nilsson E."/>
            <person name="Simone D."/>
            <person name="Lopez-Fernandez M."/>
            <person name="Wu X."/>
            <person name="de Brujin I."/>
            <person name="Lundin D."/>
            <person name="Andersson A."/>
            <person name="Bertilsson S."/>
            <person name="Dopson M."/>
        </authorList>
    </citation>
    <scope>NUCLEOTIDE SEQUENCE</scope>
    <source>
        <strain evidence="3">TM448B03676</strain>
    </source>
</reference>
<dbReference type="Gene3D" id="3.30.420.240">
    <property type="match status" value="1"/>
</dbReference>
<evidence type="ECO:0000313" key="3">
    <source>
        <dbReference type="EMBL" id="QJI02805.1"/>
    </source>
</evidence>
<name>A0A6M3XXU2_9ZZZZ</name>
<dbReference type="Gene3D" id="3.40.50.300">
    <property type="entry name" value="P-loop containing nucleotide triphosphate hydrolases"/>
    <property type="match status" value="1"/>
</dbReference>
<evidence type="ECO:0000259" key="2">
    <source>
        <dbReference type="Pfam" id="PF17289"/>
    </source>
</evidence>
<dbReference type="Pfam" id="PF17289">
    <property type="entry name" value="Terminase_6C"/>
    <property type="match status" value="1"/>
</dbReference>
<gene>
    <name evidence="3" type="ORF">TM448B03676_0007</name>
</gene>
<dbReference type="EMBL" id="MT145032">
    <property type="protein sequence ID" value="QJI02805.1"/>
    <property type="molecule type" value="Genomic_DNA"/>
</dbReference>
<proteinExistence type="predicted"/>
<sequence>MNDQTPELQFLTKERLKHLWKDEVFFYKFVTDRNALGYQANFLRDQHTRLAFCSGRRVGKTEVAAVKVLHRAVTYPQQEILIIAPTQRQASILFNRIANFVNSNPFINTLVKNQTQTMLFFRNGSAIYALPAGRTGFTIRGYSPHMVVIDEAAFVPEQVFTSIILSLASIGTRYLIYTSTPFGERGRFYLACEDPESPFHKYYVSAEDSPIVSEEFLKEQKSILTEAEYKQDVLGQFVPESDVWITKDLFLSCVSHMEFTERRSDRYYFLGVDVARFGTDETVFIVGEVTEEGELTVVHIESTSTKPLTDTVGRIVRLHKEWNFSSIYVDETGLGGGAVDMAVEQDAPIEAITFTLRDIAEMYNHMKWCFEKRMIKVPMSKKLMHQVTNVLYGYTSTGIWKHIKEEKIHDDYADALALLCLSIIKHHKDSIIYLKGEKK</sequence>
<dbReference type="AlphaFoldDB" id="A0A6M3XXU2"/>
<accession>A0A6M3XXU2</accession>
<dbReference type="InterPro" id="IPR035421">
    <property type="entry name" value="Terminase_6C"/>
</dbReference>
<organism evidence="3">
    <name type="scientific">viral metagenome</name>
    <dbReference type="NCBI Taxonomy" id="1070528"/>
    <lineage>
        <taxon>unclassified sequences</taxon>
        <taxon>metagenomes</taxon>
        <taxon>organismal metagenomes</taxon>
    </lineage>
</organism>
<keyword evidence="1" id="KW-1188">Viral release from host cell</keyword>